<dbReference type="PROSITE" id="PS00211">
    <property type="entry name" value="ABC_TRANSPORTER_1"/>
    <property type="match status" value="1"/>
</dbReference>
<dbReference type="PANTHER" id="PTHR43297">
    <property type="entry name" value="OLIGOPEPTIDE TRANSPORT ATP-BINDING PROTEIN APPD"/>
    <property type="match status" value="1"/>
</dbReference>
<protein>
    <submittedName>
        <fullName evidence="9">Peptide/nickel transport system ATP-binding protein</fullName>
    </submittedName>
</protein>
<dbReference type="AlphaFoldDB" id="A0A4R2LLF6"/>
<dbReference type="GO" id="GO:0005524">
    <property type="term" value="F:ATP binding"/>
    <property type="evidence" value="ECO:0007669"/>
    <property type="project" value="UniProtKB-KW"/>
</dbReference>
<evidence type="ECO:0000256" key="5">
    <source>
        <dbReference type="ARBA" id="ARBA00022741"/>
    </source>
</evidence>
<dbReference type="InterPro" id="IPR050388">
    <property type="entry name" value="ABC_Ni/Peptide_Import"/>
</dbReference>
<dbReference type="SMART" id="SM00382">
    <property type="entry name" value="AAA"/>
    <property type="match status" value="1"/>
</dbReference>
<evidence type="ECO:0000256" key="6">
    <source>
        <dbReference type="ARBA" id="ARBA00022840"/>
    </source>
</evidence>
<keyword evidence="5" id="KW-0547">Nucleotide-binding</keyword>
<dbReference type="Proteomes" id="UP000295711">
    <property type="component" value="Unassembled WGS sequence"/>
</dbReference>
<evidence type="ECO:0000313" key="10">
    <source>
        <dbReference type="Proteomes" id="UP000295711"/>
    </source>
</evidence>
<keyword evidence="10" id="KW-1185">Reference proteome</keyword>
<evidence type="ECO:0000313" key="9">
    <source>
        <dbReference type="EMBL" id="TCO86474.1"/>
    </source>
</evidence>
<comment type="caution">
    <text evidence="9">The sequence shown here is derived from an EMBL/GenBank/DDBJ whole genome shotgun (WGS) entry which is preliminary data.</text>
</comment>
<dbReference type="InterPro" id="IPR003439">
    <property type="entry name" value="ABC_transporter-like_ATP-bd"/>
</dbReference>
<dbReference type="Pfam" id="PF00005">
    <property type="entry name" value="ABC_tran"/>
    <property type="match status" value="1"/>
</dbReference>
<keyword evidence="6 9" id="KW-0067">ATP-binding</keyword>
<dbReference type="OrthoDB" id="9806285at2"/>
<reference evidence="9 10" key="1">
    <citation type="submission" date="2019-03" db="EMBL/GenBank/DDBJ databases">
        <title>Genomic Encyclopedia of Type Strains, Phase IV (KMG-IV): sequencing the most valuable type-strain genomes for metagenomic binning, comparative biology and taxonomic classification.</title>
        <authorList>
            <person name="Goeker M."/>
        </authorList>
    </citation>
    <scope>NUCLEOTIDE SEQUENCE [LARGE SCALE GENOMIC DNA]</scope>
    <source>
        <strain evidence="9 10">DSM 28559</strain>
    </source>
</reference>
<dbReference type="Pfam" id="PF08352">
    <property type="entry name" value="oligo_HPY"/>
    <property type="match status" value="1"/>
</dbReference>
<dbReference type="NCBIfam" id="TIGR01727">
    <property type="entry name" value="oligo_HPY"/>
    <property type="match status" value="1"/>
</dbReference>
<evidence type="ECO:0000259" key="8">
    <source>
        <dbReference type="PROSITE" id="PS50893"/>
    </source>
</evidence>
<dbReference type="GO" id="GO:0015833">
    <property type="term" value="P:peptide transport"/>
    <property type="evidence" value="ECO:0007669"/>
    <property type="project" value="InterPro"/>
</dbReference>
<dbReference type="GO" id="GO:0016887">
    <property type="term" value="F:ATP hydrolysis activity"/>
    <property type="evidence" value="ECO:0007669"/>
    <property type="project" value="InterPro"/>
</dbReference>
<evidence type="ECO:0000256" key="3">
    <source>
        <dbReference type="ARBA" id="ARBA00022448"/>
    </source>
</evidence>
<sequence>MDNKEIILNVEKLNTTFISDRKEIKIVKDVSFQVRRGKTLAVVGESGCGKSVTMNSIMRFTGKNAIVKAENIQYNALRDGKVTEYHLESIKEPNGPEMRALRGPDMSMVFQDPMSSLNPVYKVGDQVAEGLLQHNKGMKKDEARKLVLEMFRKLGIPDPEERIDCYPHQFSGGMKQRVVIAIAMICNPELIICDEPTTALDVTIQAQIMDLLKELQLKEGKSIILITHNMGLVAEMADEVCVMYMGRVVEFGSLEDLFDRTSHPYTRALLRSVPVLGLADGQKLETIPGATPNPADLKGGCEFADRCSECMDRCREKTIPMFEIAPGHRVRCLKFDSYPEVD</sequence>
<evidence type="ECO:0000256" key="2">
    <source>
        <dbReference type="ARBA" id="ARBA00005417"/>
    </source>
</evidence>
<comment type="subcellular location">
    <subcellularLocation>
        <location evidence="1">Cell membrane</location>
        <topology evidence="1">Peripheral membrane protein</topology>
    </subcellularLocation>
</comment>
<evidence type="ECO:0000256" key="1">
    <source>
        <dbReference type="ARBA" id="ARBA00004202"/>
    </source>
</evidence>
<proteinExistence type="inferred from homology"/>
<feature type="domain" description="ABC transporter" evidence="8">
    <location>
        <begin position="8"/>
        <end position="270"/>
    </location>
</feature>
<dbReference type="GO" id="GO:0005886">
    <property type="term" value="C:plasma membrane"/>
    <property type="evidence" value="ECO:0007669"/>
    <property type="project" value="UniProtKB-SubCell"/>
</dbReference>
<dbReference type="InterPro" id="IPR013563">
    <property type="entry name" value="Oligopep_ABC_C"/>
</dbReference>
<dbReference type="Gene3D" id="3.40.50.300">
    <property type="entry name" value="P-loop containing nucleotide triphosphate hydrolases"/>
    <property type="match status" value="1"/>
</dbReference>
<accession>A0A4R2LLF6</accession>
<organism evidence="9 10">
    <name type="scientific">Frisingicoccus caecimuris</name>
    <dbReference type="NCBI Taxonomy" id="1796636"/>
    <lineage>
        <taxon>Bacteria</taxon>
        <taxon>Bacillati</taxon>
        <taxon>Bacillota</taxon>
        <taxon>Clostridia</taxon>
        <taxon>Lachnospirales</taxon>
        <taxon>Lachnospiraceae</taxon>
        <taxon>Frisingicoccus</taxon>
    </lineage>
</organism>
<dbReference type="InterPro" id="IPR017871">
    <property type="entry name" value="ABC_transporter-like_CS"/>
</dbReference>
<keyword evidence="7" id="KW-0472">Membrane</keyword>
<dbReference type="PANTHER" id="PTHR43297:SF2">
    <property type="entry name" value="DIPEPTIDE TRANSPORT ATP-BINDING PROTEIN DPPD"/>
    <property type="match status" value="1"/>
</dbReference>
<dbReference type="RefSeq" id="WP_132087684.1">
    <property type="nucleotide sequence ID" value="NZ_JANKAQ010000002.1"/>
</dbReference>
<gene>
    <name evidence="9" type="ORF">EV212_101261</name>
</gene>
<dbReference type="FunFam" id="3.40.50.300:FF:000016">
    <property type="entry name" value="Oligopeptide ABC transporter ATP-binding component"/>
    <property type="match status" value="1"/>
</dbReference>
<dbReference type="SUPFAM" id="SSF52540">
    <property type="entry name" value="P-loop containing nucleoside triphosphate hydrolases"/>
    <property type="match status" value="1"/>
</dbReference>
<evidence type="ECO:0000256" key="7">
    <source>
        <dbReference type="ARBA" id="ARBA00023136"/>
    </source>
</evidence>
<dbReference type="InterPro" id="IPR003593">
    <property type="entry name" value="AAA+_ATPase"/>
</dbReference>
<dbReference type="CDD" id="cd03257">
    <property type="entry name" value="ABC_NikE_OppD_transporters"/>
    <property type="match status" value="1"/>
</dbReference>
<evidence type="ECO:0000256" key="4">
    <source>
        <dbReference type="ARBA" id="ARBA00022475"/>
    </source>
</evidence>
<keyword evidence="4" id="KW-1003">Cell membrane</keyword>
<name>A0A4R2LLF6_9FIRM</name>
<dbReference type="EMBL" id="SLXA01000001">
    <property type="protein sequence ID" value="TCO86474.1"/>
    <property type="molecule type" value="Genomic_DNA"/>
</dbReference>
<comment type="similarity">
    <text evidence="2">Belongs to the ABC transporter superfamily.</text>
</comment>
<keyword evidence="3" id="KW-0813">Transport</keyword>
<dbReference type="PROSITE" id="PS50893">
    <property type="entry name" value="ABC_TRANSPORTER_2"/>
    <property type="match status" value="1"/>
</dbReference>
<dbReference type="InterPro" id="IPR027417">
    <property type="entry name" value="P-loop_NTPase"/>
</dbReference>